<proteinExistence type="predicted"/>
<protein>
    <recommendedName>
        <fullName evidence="4">Phosphatidate cytidylyltransferase</fullName>
    </recommendedName>
</protein>
<evidence type="ECO:0008006" key="4">
    <source>
        <dbReference type="Google" id="ProtNLM"/>
    </source>
</evidence>
<evidence type="ECO:0000313" key="2">
    <source>
        <dbReference type="EMBL" id="MCO8277324.1"/>
    </source>
</evidence>
<feature type="transmembrane region" description="Helical" evidence="1">
    <location>
        <begin position="12"/>
        <end position="45"/>
    </location>
</feature>
<name>A0ABT1E2G3_9ACTN</name>
<keyword evidence="1" id="KW-0812">Transmembrane</keyword>
<dbReference type="RefSeq" id="WP_253243343.1">
    <property type="nucleotide sequence ID" value="NZ_JAMYJR010000056.1"/>
</dbReference>
<evidence type="ECO:0000313" key="3">
    <source>
        <dbReference type="Proteomes" id="UP001523369"/>
    </source>
</evidence>
<sequence>MRYSSVPTAVLVRLAVLAVAVLIVLISVLGWPVALLGVAAAAWFLDVRHRGV</sequence>
<dbReference type="EMBL" id="JAMYJR010000056">
    <property type="protein sequence ID" value="MCO8277324.1"/>
    <property type="molecule type" value="Genomic_DNA"/>
</dbReference>
<reference evidence="2 3" key="1">
    <citation type="submission" date="2022-06" db="EMBL/GenBank/DDBJ databases">
        <title>New Species of the Genus Actinoplanes, ActinopZanes ferrugineus.</title>
        <authorList>
            <person name="Ding P."/>
        </authorList>
    </citation>
    <scope>NUCLEOTIDE SEQUENCE [LARGE SCALE GENOMIC DNA]</scope>
    <source>
        <strain evidence="2 3">TRM88003</strain>
    </source>
</reference>
<organism evidence="2 3">
    <name type="scientific">Paractinoplanes aksuensis</name>
    <dbReference type="NCBI Taxonomy" id="2939490"/>
    <lineage>
        <taxon>Bacteria</taxon>
        <taxon>Bacillati</taxon>
        <taxon>Actinomycetota</taxon>
        <taxon>Actinomycetes</taxon>
        <taxon>Micromonosporales</taxon>
        <taxon>Micromonosporaceae</taxon>
        <taxon>Paractinoplanes</taxon>
    </lineage>
</organism>
<keyword evidence="1" id="KW-0472">Membrane</keyword>
<gene>
    <name evidence="2" type="ORF">M1L60_42785</name>
</gene>
<dbReference type="Proteomes" id="UP001523369">
    <property type="component" value="Unassembled WGS sequence"/>
</dbReference>
<keyword evidence="3" id="KW-1185">Reference proteome</keyword>
<comment type="caution">
    <text evidence="2">The sequence shown here is derived from an EMBL/GenBank/DDBJ whole genome shotgun (WGS) entry which is preliminary data.</text>
</comment>
<keyword evidence="1" id="KW-1133">Transmembrane helix</keyword>
<evidence type="ECO:0000256" key="1">
    <source>
        <dbReference type="SAM" id="Phobius"/>
    </source>
</evidence>
<accession>A0ABT1E2G3</accession>